<evidence type="ECO:0000313" key="2">
    <source>
        <dbReference type="EMBL" id="GAI15928.1"/>
    </source>
</evidence>
<protein>
    <submittedName>
        <fullName evidence="2">Uncharacterized protein</fullName>
    </submittedName>
</protein>
<organism evidence="2">
    <name type="scientific">marine sediment metagenome</name>
    <dbReference type="NCBI Taxonomy" id="412755"/>
    <lineage>
        <taxon>unclassified sequences</taxon>
        <taxon>metagenomes</taxon>
        <taxon>ecological metagenomes</taxon>
    </lineage>
</organism>
<feature type="region of interest" description="Disordered" evidence="1">
    <location>
        <begin position="57"/>
        <end position="83"/>
    </location>
</feature>
<dbReference type="EMBL" id="BARV01008054">
    <property type="protein sequence ID" value="GAI15928.1"/>
    <property type="molecule type" value="Genomic_DNA"/>
</dbReference>
<proteinExistence type="predicted"/>
<sequence>MWKELSRLPDLERWLGVIKGQFRDDLAIAQNEKAADSDRYRYAKRLSVRQRQSIYNEPQAGFSQYQEDDGVGQTRGHPDNIDV</sequence>
<comment type="caution">
    <text evidence="2">The sequence shown here is derived from an EMBL/GenBank/DDBJ whole genome shotgun (WGS) entry which is preliminary data.</text>
</comment>
<dbReference type="AlphaFoldDB" id="X1LA21"/>
<accession>X1LA21</accession>
<gene>
    <name evidence="2" type="ORF">S06H3_16298</name>
</gene>
<name>X1LA21_9ZZZZ</name>
<evidence type="ECO:0000256" key="1">
    <source>
        <dbReference type="SAM" id="MobiDB-lite"/>
    </source>
</evidence>
<reference evidence="2" key="1">
    <citation type="journal article" date="2014" name="Front. Microbiol.">
        <title>High frequency of phylogenetically diverse reductive dehalogenase-homologous genes in deep subseafloor sedimentary metagenomes.</title>
        <authorList>
            <person name="Kawai M."/>
            <person name="Futagami T."/>
            <person name="Toyoda A."/>
            <person name="Takaki Y."/>
            <person name="Nishi S."/>
            <person name="Hori S."/>
            <person name="Arai W."/>
            <person name="Tsubouchi T."/>
            <person name="Morono Y."/>
            <person name="Uchiyama I."/>
            <person name="Ito T."/>
            <person name="Fujiyama A."/>
            <person name="Inagaki F."/>
            <person name="Takami H."/>
        </authorList>
    </citation>
    <scope>NUCLEOTIDE SEQUENCE</scope>
    <source>
        <strain evidence="2">Expedition CK06-06</strain>
    </source>
</reference>